<accession>A0A4Z2GIL1</accession>
<evidence type="ECO:0000256" key="1">
    <source>
        <dbReference type="SAM" id="MobiDB-lite"/>
    </source>
</evidence>
<reference evidence="2 3" key="1">
    <citation type="submission" date="2019-03" db="EMBL/GenBank/DDBJ databases">
        <title>First draft genome of Liparis tanakae, snailfish: a comprehensive survey of snailfish specific genes.</title>
        <authorList>
            <person name="Kim W."/>
            <person name="Song I."/>
            <person name="Jeong J.-H."/>
            <person name="Kim D."/>
            <person name="Kim S."/>
            <person name="Ryu S."/>
            <person name="Song J.Y."/>
            <person name="Lee S.K."/>
        </authorList>
    </citation>
    <scope>NUCLEOTIDE SEQUENCE [LARGE SCALE GENOMIC DNA]</scope>
    <source>
        <tissue evidence="2">Muscle</tissue>
    </source>
</reference>
<sequence>MSPSESIARYRSDLLGDVGFSLETNPIRGQTKIKDKHLPFYFRQHVATEIMQRADTKKWYHHLSGRVGNRGMFPPIQPLSGPASQPDPVTSTHSLSAVLFNAEMPDRLKAKRH</sequence>
<organism evidence="2 3">
    <name type="scientific">Liparis tanakae</name>
    <name type="common">Tanaka's snailfish</name>
    <dbReference type="NCBI Taxonomy" id="230148"/>
    <lineage>
        <taxon>Eukaryota</taxon>
        <taxon>Metazoa</taxon>
        <taxon>Chordata</taxon>
        <taxon>Craniata</taxon>
        <taxon>Vertebrata</taxon>
        <taxon>Euteleostomi</taxon>
        <taxon>Actinopterygii</taxon>
        <taxon>Neopterygii</taxon>
        <taxon>Teleostei</taxon>
        <taxon>Neoteleostei</taxon>
        <taxon>Acanthomorphata</taxon>
        <taxon>Eupercaria</taxon>
        <taxon>Perciformes</taxon>
        <taxon>Cottioidei</taxon>
        <taxon>Cottales</taxon>
        <taxon>Liparidae</taxon>
        <taxon>Liparis</taxon>
    </lineage>
</organism>
<dbReference type="Proteomes" id="UP000314294">
    <property type="component" value="Unassembled WGS sequence"/>
</dbReference>
<dbReference type="EMBL" id="SRLO01000527">
    <property type="protein sequence ID" value="TNN53075.1"/>
    <property type="molecule type" value="Genomic_DNA"/>
</dbReference>
<evidence type="ECO:0000313" key="3">
    <source>
        <dbReference type="Proteomes" id="UP000314294"/>
    </source>
</evidence>
<name>A0A4Z2GIL1_9TELE</name>
<evidence type="ECO:0000313" key="2">
    <source>
        <dbReference type="EMBL" id="TNN53075.1"/>
    </source>
</evidence>
<dbReference type="AlphaFoldDB" id="A0A4Z2GIL1"/>
<gene>
    <name evidence="2" type="ORF">EYF80_036710</name>
</gene>
<comment type="caution">
    <text evidence="2">The sequence shown here is derived from an EMBL/GenBank/DDBJ whole genome shotgun (WGS) entry which is preliminary data.</text>
</comment>
<proteinExistence type="predicted"/>
<feature type="region of interest" description="Disordered" evidence="1">
    <location>
        <begin position="71"/>
        <end position="92"/>
    </location>
</feature>
<protein>
    <submittedName>
        <fullName evidence="2">Uncharacterized protein</fullName>
    </submittedName>
</protein>
<keyword evidence="3" id="KW-1185">Reference proteome</keyword>